<dbReference type="FunCoup" id="A0A218Z6A7">
    <property type="interactions" value="37"/>
</dbReference>
<evidence type="ECO:0000313" key="5">
    <source>
        <dbReference type="Proteomes" id="UP000242519"/>
    </source>
</evidence>
<dbReference type="PRINTS" id="PR00625">
    <property type="entry name" value="JDOMAIN"/>
</dbReference>
<feature type="region of interest" description="Disordered" evidence="2">
    <location>
        <begin position="467"/>
        <end position="507"/>
    </location>
</feature>
<proteinExistence type="predicted"/>
<evidence type="ECO:0000259" key="3">
    <source>
        <dbReference type="PROSITE" id="PS50076"/>
    </source>
</evidence>
<dbReference type="SMART" id="SM00271">
    <property type="entry name" value="DnaJ"/>
    <property type="match status" value="1"/>
</dbReference>
<comment type="caution">
    <text evidence="4">The sequence shown here is derived from an EMBL/GenBank/DDBJ whole genome shotgun (WGS) entry which is preliminary data.</text>
</comment>
<evidence type="ECO:0000313" key="4">
    <source>
        <dbReference type="EMBL" id="OWP02785.1"/>
    </source>
</evidence>
<feature type="region of interest" description="Disordered" evidence="2">
    <location>
        <begin position="121"/>
        <end position="244"/>
    </location>
</feature>
<sequence>MVVDTTYYDALGVPPTASELEIKKAYRKMAIKTHPDKNPDDDNAHEKFQAIGEAYQVLSNTDLRKQYDKFGKDHAQPSEGFADPAEFFGTIFGGEAFVDLIGEISLMKDLTKTMDITMQEGAEEEEEFPGEADAKKASLAEGQARATAVGGEGSSKPAHAPSVAETTDPAFPTASTAVPKTAERSGINSATPRASDPRRPQGIPTRHAIMDKTEEDARMSAAGLTEEEKELRSKEKKKGLSKAQREELAAYEKERARVRQERVNTLAKKLLDRISIWTETDKGPDVTKAFQEKTHLEVENLKMESFGLDILHAIGTTYLQKATALLKSQKLFGLSGFLSRIKDKGTLAKETWNTISSAIDAQMTMEEMAKMEEKGGEDWTDEKKSEYERRVTGKILNAAWRGSKFEIQSVLRDVCDEILNDKKIPMAKRLERAQALVISGEIYRKAQRDPEEEGDYMAFEQLVAEAAAKKESKKSPKKDKKGDAREGHHHPAADVAADAPNVPKAKE</sequence>
<dbReference type="Pfam" id="PF14308">
    <property type="entry name" value="DnaJ-X"/>
    <property type="match status" value="1"/>
</dbReference>
<organism evidence="4 5">
    <name type="scientific">Diplocarpon coronariae</name>
    <dbReference type="NCBI Taxonomy" id="2795749"/>
    <lineage>
        <taxon>Eukaryota</taxon>
        <taxon>Fungi</taxon>
        <taxon>Dikarya</taxon>
        <taxon>Ascomycota</taxon>
        <taxon>Pezizomycotina</taxon>
        <taxon>Leotiomycetes</taxon>
        <taxon>Helotiales</taxon>
        <taxon>Drepanopezizaceae</taxon>
        <taxon>Diplocarpon</taxon>
    </lineage>
</organism>
<dbReference type="STRING" id="503106.A0A218Z6A7"/>
<dbReference type="PROSITE" id="PS00636">
    <property type="entry name" value="DNAJ_1"/>
    <property type="match status" value="1"/>
</dbReference>
<dbReference type="AlphaFoldDB" id="A0A218Z6A7"/>
<dbReference type="InterPro" id="IPR052814">
    <property type="entry name" value="Peroxisomal_DnaJ"/>
</dbReference>
<dbReference type="FunFam" id="1.10.287.110:FF:000028">
    <property type="entry name" value="DnaJ domain protein"/>
    <property type="match status" value="1"/>
</dbReference>
<feature type="compositionally biased region" description="Acidic residues" evidence="2">
    <location>
        <begin position="121"/>
        <end position="130"/>
    </location>
</feature>
<dbReference type="GO" id="GO:0016558">
    <property type="term" value="P:protein import into peroxisome matrix"/>
    <property type="evidence" value="ECO:0007669"/>
    <property type="project" value="TreeGrafter"/>
</dbReference>
<dbReference type="InterPro" id="IPR001623">
    <property type="entry name" value="DnaJ_domain"/>
</dbReference>
<dbReference type="InterPro" id="IPR018253">
    <property type="entry name" value="DnaJ_domain_CS"/>
</dbReference>
<dbReference type="Gene3D" id="1.10.287.110">
    <property type="entry name" value="DnaJ domain"/>
    <property type="match status" value="1"/>
</dbReference>
<feature type="compositionally biased region" description="Basic and acidic residues" evidence="2">
    <location>
        <begin position="467"/>
        <end position="492"/>
    </location>
</feature>
<protein>
    <recommendedName>
        <fullName evidence="3">J domain-containing protein</fullName>
    </recommendedName>
</protein>
<gene>
    <name evidence="4" type="ORF">B2J93_9059</name>
</gene>
<dbReference type="PANTHER" id="PTHR45006">
    <property type="entry name" value="DNAJ-LIKE PROTEIN 1"/>
    <property type="match status" value="1"/>
</dbReference>
<keyword evidence="1" id="KW-0143">Chaperone</keyword>
<reference evidence="4 5" key="1">
    <citation type="submission" date="2017-04" db="EMBL/GenBank/DDBJ databases">
        <title>Draft genome sequence of Marssonina coronaria NL1: causal agent of apple blotch.</title>
        <authorList>
            <person name="Cheng Q."/>
        </authorList>
    </citation>
    <scope>NUCLEOTIDE SEQUENCE [LARGE SCALE GENOMIC DNA]</scope>
    <source>
        <strain evidence="4 5">NL1</strain>
    </source>
</reference>
<name>A0A218Z6A7_9HELO</name>
<dbReference type="Proteomes" id="UP000242519">
    <property type="component" value="Unassembled WGS sequence"/>
</dbReference>
<evidence type="ECO:0000256" key="1">
    <source>
        <dbReference type="ARBA" id="ARBA00023186"/>
    </source>
</evidence>
<dbReference type="Pfam" id="PF00226">
    <property type="entry name" value="DnaJ"/>
    <property type="match status" value="1"/>
</dbReference>
<dbReference type="CDD" id="cd06257">
    <property type="entry name" value="DnaJ"/>
    <property type="match status" value="1"/>
</dbReference>
<dbReference type="GO" id="GO:0005829">
    <property type="term" value="C:cytosol"/>
    <property type="evidence" value="ECO:0007669"/>
    <property type="project" value="TreeGrafter"/>
</dbReference>
<dbReference type="PROSITE" id="PS50076">
    <property type="entry name" value="DNAJ_2"/>
    <property type="match status" value="1"/>
</dbReference>
<dbReference type="PANTHER" id="PTHR45006:SF1">
    <property type="entry name" value="DNAJ-LIKE PROTEIN 1"/>
    <property type="match status" value="1"/>
</dbReference>
<feature type="compositionally biased region" description="Low complexity" evidence="2">
    <location>
        <begin position="493"/>
        <end position="507"/>
    </location>
</feature>
<accession>A0A218Z6A7</accession>
<dbReference type="InterPro" id="IPR036869">
    <property type="entry name" value="J_dom_sf"/>
</dbReference>
<evidence type="ECO:0000256" key="2">
    <source>
        <dbReference type="SAM" id="MobiDB-lite"/>
    </source>
</evidence>
<keyword evidence="5" id="KW-1185">Reference proteome</keyword>
<dbReference type="SUPFAM" id="SSF46565">
    <property type="entry name" value="Chaperone J-domain"/>
    <property type="match status" value="1"/>
</dbReference>
<dbReference type="InterPro" id="IPR026894">
    <property type="entry name" value="DnaJ_X"/>
</dbReference>
<feature type="compositionally biased region" description="Basic and acidic residues" evidence="2">
    <location>
        <begin position="208"/>
        <end position="218"/>
    </location>
</feature>
<feature type="domain" description="J" evidence="3">
    <location>
        <begin position="6"/>
        <end position="71"/>
    </location>
</feature>
<dbReference type="EMBL" id="MZNU01000210">
    <property type="protein sequence ID" value="OWP02785.1"/>
    <property type="molecule type" value="Genomic_DNA"/>
</dbReference>
<dbReference type="InParanoid" id="A0A218Z6A7"/>
<dbReference type="OrthoDB" id="552049at2759"/>